<evidence type="ECO:0000256" key="1">
    <source>
        <dbReference type="SAM" id="Phobius"/>
    </source>
</evidence>
<evidence type="ECO:0000313" key="3">
    <source>
        <dbReference type="EMBL" id="OIJ13760.1"/>
    </source>
</evidence>
<dbReference type="AlphaFoldDB" id="A0A1S2LLU4"/>
<keyword evidence="1" id="KW-0812">Transmembrane</keyword>
<reference evidence="4" key="4">
    <citation type="submission" date="2020-10" db="EMBL/GenBank/DDBJ databases">
        <authorList>
            <person name="Bassil N.M."/>
            <person name="Lloyd J.R."/>
        </authorList>
    </citation>
    <scope>NUCLEOTIDE SEQUENCE</scope>
    <source>
        <strain evidence="4">NB2006</strain>
    </source>
</reference>
<reference evidence="4 5" key="3">
    <citation type="journal article" date="2019" name="Int. J. Syst. Evol. Microbiol.">
        <title>Anaerobacillus isosaccharinicus sp. nov., an alkaliphilic bacterium which degrades isosaccharinic acid.</title>
        <authorList>
            <person name="Bassil N.M."/>
            <person name="Lloyd J.R."/>
        </authorList>
    </citation>
    <scope>NUCLEOTIDE SEQUENCE [LARGE SCALE GENOMIC DNA]</scope>
    <source>
        <strain evidence="4 5">NB2006</strain>
    </source>
</reference>
<dbReference type="EMBL" id="LQXD01000121">
    <property type="protein sequence ID" value="OIJ13760.1"/>
    <property type="molecule type" value="Genomic_DNA"/>
</dbReference>
<proteinExistence type="predicted"/>
<protein>
    <recommendedName>
        <fullName evidence="6">Peptidase MA-like domain-containing protein</fullName>
    </recommendedName>
</protein>
<dbReference type="RefSeq" id="WP_071317570.1">
    <property type="nucleotide sequence ID" value="NZ_CP063356.2"/>
</dbReference>
<reference evidence="4 5" key="2">
    <citation type="journal article" date="2017" name="Genome Announc.">
        <title>Draft Genome Sequences of Four Alkaliphilic Bacteria Belonging to the Anaerobacillus Genus.</title>
        <authorList>
            <person name="Bassil N.M."/>
            <person name="Lloyd J.R."/>
        </authorList>
    </citation>
    <scope>NUCLEOTIDE SEQUENCE [LARGE SCALE GENOMIC DNA]</scope>
    <source>
        <strain evidence="4 5">NB2006</strain>
    </source>
</reference>
<evidence type="ECO:0000313" key="5">
    <source>
        <dbReference type="Proteomes" id="UP000180175"/>
    </source>
</evidence>
<dbReference type="EMBL" id="CP063356">
    <property type="protein sequence ID" value="QOY35518.1"/>
    <property type="molecule type" value="Genomic_DNA"/>
</dbReference>
<dbReference type="KEGG" id="aia:AWH56_023010"/>
<reference evidence="2 5" key="1">
    <citation type="submission" date="2016-10" db="EMBL/GenBank/DDBJ databases">
        <title>Draft genome sequences of four alkaliphilic bacteria belonging to the Anaerobacillus genus.</title>
        <authorList>
            <person name="Bassil N.M."/>
            <person name="Lloyd J.R."/>
        </authorList>
    </citation>
    <scope>NUCLEOTIDE SEQUENCE [LARGE SCALE GENOMIC DNA]</scope>
    <source>
        <strain evidence="2 5">NB2006</strain>
    </source>
</reference>
<evidence type="ECO:0000313" key="4">
    <source>
        <dbReference type="EMBL" id="QOY35518.1"/>
    </source>
</evidence>
<name>A0A1S2LLU4_9BACI</name>
<keyword evidence="1" id="KW-0472">Membrane</keyword>
<accession>A0A1S2LLU4</accession>
<dbReference type="EMBL" id="LQXD01000123">
    <property type="protein sequence ID" value="OIJ13498.1"/>
    <property type="molecule type" value="Genomic_DNA"/>
</dbReference>
<keyword evidence="1" id="KW-1133">Transmembrane helix</keyword>
<sequence length="250" mass="28751">MQNKWYYVILIVVLLVVIQIYPMLNVHTNEMVREETGNFILYFEEVDRAVASEIGELLNTKRGGINHKLSFEGTEMTEVYIYPDQNTLHGKKYGMIGRLIGPKWYIGDNIGKKVLLVSPNNPGPEHSSESVVTAVVHEYVHTVVYQINRKTPKWIDEGLAVYLAGQKPMADSISKNPVPSFKKVKTNNPITFGNIGGYEYSYTYMRFIDSQFGLEAVGQFLRNELDYEAAFGYTEEELYDMWLVYLEKVY</sequence>
<organism evidence="2 5">
    <name type="scientific">Anaerobacillus isosaccharinicus</name>
    <dbReference type="NCBI Taxonomy" id="1532552"/>
    <lineage>
        <taxon>Bacteria</taxon>
        <taxon>Bacillati</taxon>
        <taxon>Bacillota</taxon>
        <taxon>Bacilli</taxon>
        <taxon>Bacillales</taxon>
        <taxon>Bacillaceae</taxon>
        <taxon>Anaerobacillus</taxon>
    </lineage>
</organism>
<feature type="transmembrane region" description="Helical" evidence="1">
    <location>
        <begin position="6"/>
        <end position="24"/>
    </location>
</feature>
<evidence type="ECO:0000313" key="2">
    <source>
        <dbReference type="EMBL" id="OIJ13498.1"/>
    </source>
</evidence>
<gene>
    <name evidence="4" type="ORF">AWH56_023010</name>
    <name evidence="3" type="ORF">AWH56_13295</name>
    <name evidence="2" type="ORF">AWH56_13695</name>
</gene>
<keyword evidence="5" id="KW-1185">Reference proteome</keyword>
<evidence type="ECO:0008006" key="6">
    <source>
        <dbReference type="Google" id="ProtNLM"/>
    </source>
</evidence>
<dbReference type="OrthoDB" id="3472490at2"/>
<dbReference type="Proteomes" id="UP000180175">
    <property type="component" value="Chromosome"/>
</dbReference>